<dbReference type="Pfam" id="PF01325">
    <property type="entry name" value="Fe_dep_repress"/>
    <property type="match status" value="1"/>
</dbReference>
<evidence type="ECO:0000256" key="5">
    <source>
        <dbReference type="ARBA" id="ARBA00023015"/>
    </source>
</evidence>
<comment type="subcellular location">
    <subcellularLocation>
        <location evidence="1">Cytoplasm</location>
    </subcellularLocation>
</comment>
<dbReference type="Gene3D" id="1.10.60.10">
    <property type="entry name" value="Iron dependent repressor, metal binding and dimerisation domain"/>
    <property type="match status" value="1"/>
</dbReference>
<evidence type="ECO:0000256" key="1">
    <source>
        <dbReference type="ARBA" id="ARBA00004496"/>
    </source>
</evidence>
<dbReference type="InterPro" id="IPR036421">
    <property type="entry name" value="Fe_dep_repressor_sf"/>
</dbReference>
<keyword evidence="7" id="KW-0804">Transcription</keyword>
<dbReference type="Proteomes" id="UP001072034">
    <property type="component" value="Unassembled WGS sequence"/>
</dbReference>
<evidence type="ECO:0000313" key="9">
    <source>
        <dbReference type="EMBL" id="MCZ0857576.1"/>
    </source>
</evidence>
<dbReference type="PANTHER" id="PTHR33238:SF10">
    <property type="entry name" value="IRON-DEPENDENT REPRESSOR IDER"/>
    <property type="match status" value="1"/>
</dbReference>
<comment type="caution">
    <text evidence="9">The sequence shown here is derived from an EMBL/GenBank/DDBJ whole genome shotgun (WGS) entry which is preliminary data.</text>
</comment>
<dbReference type="Gene3D" id="2.30.30.90">
    <property type="match status" value="1"/>
</dbReference>
<proteinExistence type="inferred from homology"/>
<accession>A0ABT4I767</accession>
<keyword evidence="10" id="KW-1185">Reference proteome</keyword>
<evidence type="ECO:0000256" key="3">
    <source>
        <dbReference type="ARBA" id="ARBA00011738"/>
    </source>
</evidence>
<evidence type="ECO:0000256" key="4">
    <source>
        <dbReference type="ARBA" id="ARBA00023004"/>
    </source>
</evidence>
<protein>
    <submittedName>
        <fullName evidence="9">Metal-dependent transcriptional regulator</fullName>
    </submittedName>
</protein>
<comment type="similarity">
    <text evidence="2">Belongs to the DtxR/MntR family.</text>
</comment>
<reference evidence="9" key="1">
    <citation type="submission" date="2022-10" db="EMBL/GenBank/DDBJ databases">
        <title>Genome sequence of Actinomyces israelii ATCC 10048.</title>
        <authorList>
            <person name="Watt R.M."/>
            <person name="Tong W.M."/>
        </authorList>
    </citation>
    <scope>NUCLEOTIDE SEQUENCE</scope>
    <source>
        <strain evidence="9">ATCC 10048</strain>
    </source>
</reference>
<dbReference type="InterPro" id="IPR008988">
    <property type="entry name" value="Transcriptional_repressor_C"/>
</dbReference>
<dbReference type="SUPFAM" id="SSF50037">
    <property type="entry name" value="C-terminal domain of transcriptional repressors"/>
    <property type="match status" value="1"/>
</dbReference>
<dbReference type="InterPro" id="IPR050536">
    <property type="entry name" value="DtxR_MntR_Metal-Reg"/>
</dbReference>
<evidence type="ECO:0000256" key="2">
    <source>
        <dbReference type="ARBA" id="ARBA00007871"/>
    </source>
</evidence>
<dbReference type="InterPro" id="IPR022689">
    <property type="entry name" value="Iron_dep_repressor"/>
</dbReference>
<dbReference type="SUPFAM" id="SSF47979">
    <property type="entry name" value="Iron-dependent repressor protein, dimerization domain"/>
    <property type="match status" value="1"/>
</dbReference>
<dbReference type="Pfam" id="PF02742">
    <property type="entry name" value="Fe_dep_repr_C"/>
    <property type="match status" value="1"/>
</dbReference>
<gene>
    <name evidence="9" type="ORF">OHJ16_05915</name>
</gene>
<evidence type="ECO:0000259" key="8">
    <source>
        <dbReference type="PROSITE" id="PS50944"/>
    </source>
</evidence>
<evidence type="ECO:0000256" key="7">
    <source>
        <dbReference type="ARBA" id="ARBA00023163"/>
    </source>
</evidence>
<dbReference type="EMBL" id="JAPTMY010000009">
    <property type="protein sequence ID" value="MCZ0857576.1"/>
    <property type="molecule type" value="Genomic_DNA"/>
</dbReference>
<dbReference type="RefSeq" id="WP_043559989.1">
    <property type="nucleotide sequence ID" value="NZ_CAJPNG010000030.1"/>
</dbReference>
<dbReference type="PROSITE" id="PS50944">
    <property type="entry name" value="HTH_DTXR"/>
    <property type="match status" value="1"/>
</dbReference>
<keyword evidence="5" id="KW-0805">Transcription regulation</keyword>
<dbReference type="SMART" id="SM00529">
    <property type="entry name" value="HTH_DTXR"/>
    <property type="match status" value="1"/>
</dbReference>
<feature type="domain" description="HTH dtxR-type" evidence="8">
    <location>
        <begin position="1"/>
        <end position="65"/>
    </location>
</feature>
<dbReference type="Gene3D" id="1.10.10.10">
    <property type="entry name" value="Winged helix-like DNA-binding domain superfamily/Winged helix DNA-binding domain"/>
    <property type="match status" value="1"/>
</dbReference>
<evidence type="ECO:0000313" key="10">
    <source>
        <dbReference type="Proteomes" id="UP001072034"/>
    </source>
</evidence>
<keyword evidence="4" id="KW-0408">Iron</keyword>
<dbReference type="PANTHER" id="PTHR33238">
    <property type="entry name" value="IRON (METAL) DEPENDENT REPRESSOR, DTXR FAMILY"/>
    <property type="match status" value="1"/>
</dbReference>
<organism evidence="9 10">
    <name type="scientific">Actinomyces israelii</name>
    <dbReference type="NCBI Taxonomy" id="1659"/>
    <lineage>
        <taxon>Bacteria</taxon>
        <taxon>Bacillati</taxon>
        <taxon>Actinomycetota</taxon>
        <taxon>Actinomycetes</taxon>
        <taxon>Actinomycetales</taxon>
        <taxon>Actinomycetaceae</taxon>
        <taxon>Actinomyces</taxon>
    </lineage>
</organism>
<dbReference type="InterPro" id="IPR036388">
    <property type="entry name" value="WH-like_DNA-bd_sf"/>
</dbReference>
<sequence>MSELIDTTEMYLKTVYEMEEDGVLPLRARIVERLDHSGPTVSQTVARMERDGLIHVADDRSLKLTEVGRARATEVIRKHRLAERLLLDVIGMDRRLIHEEACRWEHVMSEQVEERLAQILQDTDTDPFGNTIPPCAAVHPAPGAGEVSATRLSRTGELAAVVARVGEPIQANAELIARVEDAGIRVGETVRLRTSAGGVRVVGPTQEPVVLSHDFARHLFLRRQ</sequence>
<dbReference type="SUPFAM" id="SSF46785">
    <property type="entry name" value="Winged helix' DNA-binding domain"/>
    <property type="match status" value="1"/>
</dbReference>
<dbReference type="InterPro" id="IPR036390">
    <property type="entry name" value="WH_DNA-bd_sf"/>
</dbReference>
<evidence type="ECO:0000256" key="6">
    <source>
        <dbReference type="ARBA" id="ARBA00023125"/>
    </source>
</evidence>
<dbReference type="InterPro" id="IPR001367">
    <property type="entry name" value="Fe_dep_repressor"/>
</dbReference>
<dbReference type="InterPro" id="IPR038157">
    <property type="entry name" value="FeoA_core_dom"/>
</dbReference>
<name>A0ABT4I767_9ACTO</name>
<dbReference type="InterPro" id="IPR022687">
    <property type="entry name" value="HTH_DTXR"/>
</dbReference>
<keyword evidence="6" id="KW-0238">DNA-binding</keyword>
<comment type="subunit">
    <text evidence="3">Homodimer.</text>
</comment>